<dbReference type="EMBL" id="BMHY01000010">
    <property type="protein sequence ID" value="GGG82066.1"/>
    <property type="molecule type" value="Genomic_DNA"/>
</dbReference>
<evidence type="ECO:0008006" key="3">
    <source>
        <dbReference type="Google" id="ProtNLM"/>
    </source>
</evidence>
<accession>A0A917M7A1</accession>
<keyword evidence="2" id="KW-1185">Reference proteome</keyword>
<gene>
    <name evidence="1" type="ORF">GCM10010918_44250</name>
</gene>
<reference evidence="1 2" key="1">
    <citation type="journal article" date="2014" name="Int. J. Syst. Evol. Microbiol.">
        <title>Complete genome sequence of Corynebacterium casei LMG S-19264T (=DSM 44701T), isolated from a smear-ripened cheese.</title>
        <authorList>
            <consortium name="US DOE Joint Genome Institute (JGI-PGF)"/>
            <person name="Walter F."/>
            <person name="Albersmeier A."/>
            <person name="Kalinowski J."/>
            <person name="Ruckert C."/>
        </authorList>
    </citation>
    <scope>NUCLEOTIDE SEQUENCE [LARGE SCALE GENOMIC DNA]</scope>
    <source>
        <strain evidence="1 2">CGMCC 1.15286</strain>
    </source>
</reference>
<evidence type="ECO:0000313" key="1">
    <source>
        <dbReference type="EMBL" id="GGG82066.1"/>
    </source>
</evidence>
<dbReference type="RefSeq" id="WP_188891486.1">
    <property type="nucleotide sequence ID" value="NZ_BMHY01000010.1"/>
</dbReference>
<sequence>MYKVEYLILTKQEGSFCDSAITFIKLLEVDSSISIEGSNITYQSNNISVKAIYKLKTGEISEKKERYFHLEVESISSEDLDNFSSLITKLKEILLRISPNNTKVNTLWDDIGREYAIKAYPLINETENLMRKLISQFMLINVGMDWSAEEIHDEIKEKIQRYEQQESYVDDLYKTDFIHLSDVLFKKYRTLSVEQMNRLLSGMRKSEDLDISILRKFIPQSNWEKHFDSKIKYDDKKLKDKWHLLYTLRNNIAHNRFISKEDFQKINGLVNELNKIIITSIKKLDVIKLETQEKEEVKLSYKPNSMAYMGFIAEKAVADWYLTRSNVKSIIPTSDGIDVGYDFILEFATDSQEKIAVITKTRRHRSIFSDLRLSIKKAEYQLISNFSEIHLVLVINDYSPEMHINTRKLDELRIHTKVSIIIGFINKKGFFNPLEI</sequence>
<evidence type="ECO:0000313" key="2">
    <source>
        <dbReference type="Proteomes" id="UP000600247"/>
    </source>
</evidence>
<comment type="caution">
    <text evidence="1">The sequence shown here is derived from an EMBL/GenBank/DDBJ whole genome shotgun (WGS) entry which is preliminary data.</text>
</comment>
<dbReference type="Proteomes" id="UP000600247">
    <property type="component" value="Unassembled WGS sequence"/>
</dbReference>
<name>A0A917M7A1_9BACL</name>
<proteinExistence type="predicted"/>
<dbReference type="AlphaFoldDB" id="A0A917M7A1"/>
<protein>
    <recommendedName>
        <fullName evidence="3">Apea-like HEPN domain-containing protein</fullName>
    </recommendedName>
</protein>
<organism evidence="1 2">
    <name type="scientific">Paenibacillus radicis</name>
    <name type="common">ex Gao et al. 2016</name>
    <dbReference type="NCBI Taxonomy" id="1737354"/>
    <lineage>
        <taxon>Bacteria</taxon>
        <taxon>Bacillati</taxon>
        <taxon>Bacillota</taxon>
        <taxon>Bacilli</taxon>
        <taxon>Bacillales</taxon>
        <taxon>Paenibacillaceae</taxon>
        <taxon>Paenibacillus</taxon>
    </lineage>
</organism>